<sequence>MQSSHDSSTKDGEDKDVEADEEPETEPVRFGWVTGVMIRCMLNIWGVILYLRLPWITAQAGIGLTWLIIIMSSIVTSITGLSISAISTNGKVKAGGTYFLISRSLGPELGGSIGLLFSFANAVAVAMHVVGFSETVKDLLVETDSIMSDPVNDIRIVGVITVTGLMGIALAGMEWEAKAQVVFFFVIMVSFVNYFVGTLIPASPERMAKGYFSYRGKSDIFLENIGPEWRGETGSFFGMFSIFFPSATGILAGANISGDLKDPAVAIPQGTLMAIFLTTLTYLAIAATIGSCVIRDATGSINDTLGAGNFTGGECAGLGCNYGWNFTECTLAGTCEYGLANDYQTMSMVSAFSPLITAGIFAATLSSALACLVSAPKVFQCLCQDNLYPLIGFFAKGYGKNQEPLRAYALTFILAVAFILIAELNTIAPIISNFFLCSYALINFSCFHATITKSPGWRPSFRYFSKWTALFGAIISVVIMFLLNWWSALIVVGIIFVSLAYVTYKKPEVNWGSSVQAGSYQMALSHAMSLSDVEDHVKNFRPQCLVLSGPPNFRPALVDFVAAFTKTVSLMICGNVAEVRPHDSSCAENYSEQLRWLNARKIRSFYNFITTGNLRAGATSLMQVSGLGRLKPNTVVLGYKHNWQTDSPQNMENYVEGYIVYLHKLPPYLLPTGETFKVVGSDTHLETYFQGNQKKKNIDIYWLFDDGGLTLLIPYLLTRRKRWSRCRVRVFLSSQIANAEEHREEIQSLLNKFRLGFNEVVVLPEIMWRPEETSRKEFEDLIAPYRLNEGQKGVDTVEEMKMEAPWKVTDEDLRIYKKKVGLLWVSLPVVRKGVCPSALYMAWLETVSKGLHPPVAFIRGNQEDALTFYCQ</sequence>
<dbReference type="PRINTS" id="PR01230">
    <property type="entry name" value="NACLTRNSPORT"/>
</dbReference>
<feature type="transmembrane region" description="Helical" evidence="6">
    <location>
        <begin position="405"/>
        <end position="424"/>
    </location>
</feature>
<dbReference type="InterPro" id="IPR004842">
    <property type="entry name" value="SLC12A_fam"/>
</dbReference>
<feature type="region of interest" description="Disordered" evidence="5">
    <location>
        <begin position="1"/>
        <end position="24"/>
    </location>
</feature>
<feature type="transmembrane region" description="Helical" evidence="6">
    <location>
        <begin position="113"/>
        <end position="133"/>
    </location>
</feature>
<evidence type="ECO:0000313" key="9">
    <source>
        <dbReference type="Ensembl" id="ENSACAP00000038186.1"/>
    </source>
</evidence>
<evidence type="ECO:0000256" key="2">
    <source>
        <dbReference type="ARBA" id="ARBA00022692"/>
    </source>
</evidence>
<keyword evidence="4 6" id="KW-0472">Membrane</keyword>
<keyword evidence="3 6" id="KW-1133">Transmembrane helix</keyword>
<evidence type="ECO:0000256" key="3">
    <source>
        <dbReference type="ARBA" id="ARBA00022989"/>
    </source>
</evidence>
<dbReference type="AlphaFoldDB" id="A0A803TSJ6"/>
<feature type="transmembrane region" description="Helical" evidence="6">
    <location>
        <begin position="430"/>
        <end position="451"/>
    </location>
</feature>
<evidence type="ECO:0000313" key="10">
    <source>
        <dbReference type="Proteomes" id="UP000001646"/>
    </source>
</evidence>
<organism evidence="9 10">
    <name type="scientific">Anolis carolinensis</name>
    <name type="common">Green anole</name>
    <name type="synonym">American chameleon</name>
    <dbReference type="NCBI Taxonomy" id="28377"/>
    <lineage>
        <taxon>Eukaryota</taxon>
        <taxon>Metazoa</taxon>
        <taxon>Chordata</taxon>
        <taxon>Craniata</taxon>
        <taxon>Vertebrata</taxon>
        <taxon>Euteleostomi</taxon>
        <taxon>Lepidosauria</taxon>
        <taxon>Squamata</taxon>
        <taxon>Bifurcata</taxon>
        <taxon>Unidentata</taxon>
        <taxon>Episquamata</taxon>
        <taxon>Toxicofera</taxon>
        <taxon>Iguania</taxon>
        <taxon>Dactyloidae</taxon>
        <taxon>Anolis</taxon>
    </lineage>
</organism>
<feature type="transmembrane region" description="Helical" evidence="6">
    <location>
        <begin position="488"/>
        <end position="504"/>
    </location>
</feature>
<reference evidence="9" key="1">
    <citation type="submission" date="2009-12" db="EMBL/GenBank/DDBJ databases">
        <title>The Genome Sequence of Anolis carolinensis (Green Anole Lizard).</title>
        <authorList>
            <consortium name="The Genome Sequencing Platform"/>
            <person name="Di Palma F."/>
            <person name="Alfoldi J."/>
            <person name="Heiman D."/>
            <person name="Young S."/>
            <person name="Grabherr M."/>
            <person name="Johnson J."/>
            <person name="Lander E.S."/>
            <person name="Lindblad-Toh K."/>
        </authorList>
    </citation>
    <scope>NUCLEOTIDE SEQUENCE [LARGE SCALE GENOMIC DNA]</scope>
    <source>
        <strain evidence="9">JBL SC #1</strain>
    </source>
</reference>
<dbReference type="GO" id="GO:0016020">
    <property type="term" value="C:membrane"/>
    <property type="evidence" value="ECO:0007669"/>
    <property type="project" value="UniProtKB-SubCell"/>
</dbReference>
<feature type="transmembrane region" description="Helical" evidence="6">
    <location>
        <begin position="274"/>
        <end position="294"/>
    </location>
</feature>
<keyword evidence="2 6" id="KW-0812">Transmembrane</keyword>
<accession>A0A803TSJ6</accession>
<keyword evidence="10" id="KW-1185">Reference proteome</keyword>
<feature type="domain" description="SLC12A transporter C-terminal" evidence="8">
    <location>
        <begin position="554"/>
        <end position="656"/>
    </location>
</feature>
<evidence type="ECO:0000256" key="1">
    <source>
        <dbReference type="ARBA" id="ARBA00004141"/>
    </source>
</evidence>
<evidence type="ECO:0000259" key="8">
    <source>
        <dbReference type="Pfam" id="PF03522"/>
    </source>
</evidence>
<feature type="domain" description="SLC12A transporter C-terminal" evidence="8">
    <location>
        <begin position="687"/>
        <end position="870"/>
    </location>
</feature>
<evidence type="ECO:0000259" key="7">
    <source>
        <dbReference type="Pfam" id="PF00324"/>
    </source>
</evidence>
<protein>
    <recommendedName>
        <fullName evidence="11">Solute carrier family 12 member 3</fullName>
    </recommendedName>
</protein>
<evidence type="ECO:0008006" key="11">
    <source>
        <dbReference type="Google" id="ProtNLM"/>
    </source>
</evidence>
<evidence type="ECO:0000256" key="4">
    <source>
        <dbReference type="ARBA" id="ARBA00023136"/>
    </source>
</evidence>
<dbReference type="Ensembl" id="ENSACAT00000046994.1">
    <property type="protein sequence ID" value="ENSACAP00000038186.1"/>
    <property type="gene ID" value="ENSACAG00000008135.4"/>
</dbReference>
<feature type="transmembrane region" description="Helical" evidence="6">
    <location>
        <begin position="179"/>
        <end position="200"/>
    </location>
</feature>
<dbReference type="PANTHER" id="PTHR11827:SF9">
    <property type="entry name" value="SOLUTE CARRIER FAMILY 12 MEMBER 3"/>
    <property type="match status" value="1"/>
</dbReference>
<dbReference type="Pfam" id="PF03522">
    <property type="entry name" value="SLC12"/>
    <property type="match status" value="2"/>
</dbReference>
<reference evidence="9" key="3">
    <citation type="submission" date="2025-09" db="UniProtKB">
        <authorList>
            <consortium name="Ensembl"/>
        </authorList>
    </citation>
    <scope>IDENTIFICATION</scope>
</reference>
<proteinExistence type="predicted"/>
<feature type="transmembrane region" description="Helical" evidence="6">
    <location>
        <begin position="154"/>
        <end position="173"/>
    </location>
</feature>
<dbReference type="InterPro" id="IPR004841">
    <property type="entry name" value="AA-permease/SLC12A_dom"/>
</dbReference>
<feature type="transmembrane region" description="Helical" evidence="6">
    <location>
        <begin position="30"/>
        <end position="51"/>
    </location>
</feature>
<feature type="compositionally biased region" description="Acidic residues" evidence="5">
    <location>
        <begin position="14"/>
        <end position="24"/>
    </location>
</feature>
<feature type="transmembrane region" description="Helical" evidence="6">
    <location>
        <begin position="236"/>
        <end position="254"/>
    </location>
</feature>
<feature type="domain" description="Amino acid permease/ SLC12A" evidence="7">
    <location>
        <begin position="35"/>
        <end position="545"/>
    </location>
</feature>
<evidence type="ECO:0000256" key="6">
    <source>
        <dbReference type="SAM" id="Phobius"/>
    </source>
</evidence>
<name>A0A803TSJ6_ANOCA</name>
<dbReference type="Gene3D" id="1.20.1740.10">
    <property type="entry name" value="Amino acid/polyamine transporter I"/>
    <property type="match status" value="1"/>
</dbReference>
<gene>
    <name evidence="9" type="primary">LOC100566888</name>
</gene>
<reference evidence="9" key="2">
    <citation type="submission" date="2025-08" db="UniProtKB">
        <authorList>
            <consortium name="Ensembl"/>
        </authorList>
    </citation>
    <scope>IDENTIFICATION</scope>
</reference>
<dbReference type="Pfam" id="PF00324">
    <property type="entry name" value="AA_permease"/>
    <property type="match status" value="1"/>
</dbReference>
<feature type="transmembrane region" description="Helical" evidence="6">
    <location>
        <begin position="463"/>
        <end position="482"/>
    </location>
</feature>
<feature type="transmembrane region" description="Helical" evidence="6">
    <location>
        <begin position="63"/>
        <end position="86"/>
    </location>
</feature>
<dbReference type="GO" id="GO:0015377">
    <property type="term" value="F:chloride:monoatomic cation symporter activity"/>
    <property type="evidence" value="ECO:0007669"/>
    <property type="project" value="InterPro"/>
</dbReference>
<evidence type="ECO:0000256" key="5">
    <source>
        <dbReference type="SAM" id="MobiDB-lite"/>
    </source>
</evidence>
<dbReference type="InterPro" id="IPR018491">
    <property type="entry name" value="SLC12_C"/>
</dbReference>
<comment type="subcellular location">
    <subcellularLocation>
        <location evidence="1">Membrane</location>
        <topology evidence="1">Multi-pass membrane protein</topology>
    </subcellularLocation>
</comment>
<dbReference type="InterPro" id="IPR002948">
    <property type="entry name" value="SLC12A3"/>
</dbReference>
<dbReference type="Proteomes" id="UP000001646">
    <property type="component" value="Unplaced"/>
</dbReference>
<dbReference type="NCBIfam" id="TIGR00930">
    <property type="entry name" value="2a30"/>
    <property type="match status" value="1"/>
</dbReference>
<dbReference type="GeneTree" id="ENSGT00940000155044"/>
<dbReference type="PANTHER" id="PTHR11827">
    <property type="entry name" value="SOLUTE CARRIER FAMILY 12, CATION COTRANSPORTERS"/>
    <property type="match status" value="1"/>
</dbReference>
<dbReference type="Bgee" id="ENSACAG00000008135">
    <property type="expression patterns" value="Expressed in integumental system and 3 other cell types or tissues"/>
</dbReference>